<feature type="compositionally biased region" description="Basic residues" evidence="1">
    <location>
        <begin position="65"/>
        <end position="76"/>
    </location>
</feature>
<evidence type="ECO:0000256" key="1">
    <source>
        <dbReference type="SAM" id="MobiDB-lite"/>
    </source>
</evidence>
<feature type="compositionally biased region" description="Low complexity" evidence="1">
    <location>
        <begin position="1"/>
        <end position="21"/>
    </location>
</feature>
<proteinExistence type="predicted"/>
<reference evidence="2" key="2">
    <citation type="submission" date="2021-12" db="EMBL/GenBank/DDBJ databases">
        <title>Resequencing data analysis of finger millet.</title>
        <authorList>
            <person name="Hatakeyama M."/>
            <person name="Aluri S."/>
            <person name="Balachadran M.T."/>
            <person name="Sivarajan S.R."/>
            <person name="Poveda L."/>
            <person name="Shimizu-Inatsugi R."/>
            <person name="Schlapbach R."/>
            <person name="Sreeman S.M."/>
            <person name="Shimizu K.K."/>
        </authorList>
    </citation>
    <scope>NUCLEOTIDE SEQUENCE</scope>
</reference>
<organism evidence="2 3">
    <name type="scientific">Eleusine coracana subsp. coracana</name>
    <dbReference type="NCBI Taxonomy" id="191504"/>
    <lineage>
        <taxon>Eukaryota</taxon>
        <taxon>Viridiplantae</taxon>
        <taxon>Streptophyta</taxon>
        <taxon>Embryophyta</taxon>
        <taxon>Tracheophyta</taxon>
        <taxon>Spermatophyta</taxon>
        <taxon>Magnoliopsida</taxon>
        <taxon>Liliopsida</taxon>
        <taxon>Poales</taxon>
        <taxon>Poaceae</taxon>
        <taxon>PACMAD clade</taxon>
        <taxon>Chloridoideae</taxon>
        <taxon>Cynodonteae</taxon>
        <taxon>Eleusininae</taxon>
        <taxon>Eleusine</taxon>
    </lineage>
</organism>
<accession>A0AAV5F914</accession>
<comment type="caution">
    <text evidence="2">The sequence shown here is derived from an EMBL/GenBank/DDBJ whole genome shotgun (WGS) entry which is preliminary data.</text>
</comment>
<gene>
    <name evidence="2" type="primary">gb20634</name>
    <name evidence="2" type="ORF">PR202_gb20634</name>
</gene>
<sequence length="76" mass="8397">MPLLSISHAPSASPSSRNRALGLAPLPPATSSSARRRLGRQPLHPPNLPWMTGKERMPRQDPRNLRGRKRESRAGL</sequence>
<feature type="region of interest" description="Disordered" evidence="1">
    <location>
        <begin position="1"/>
        <end position="76"/>
    </location>
</feature>
<name>A0AAV5F914_ELECO</name>
<dbReference type="EMBL" id="BQKI01000083">
    <property type="protein sequence ID" value="GJN32154.1"/>
    <property type="molecule type" value="Genomic_DNA"/>
</dbReference>
<dbReference type="Proteomes" id="UP001054889">
    <property type="component" value="Unassembled WGS sequence"/>
</dbReference>
<protein>
    <submittedName>
        <fullName evidence="2">Uncharacterized protein</fullName>
    </submittedName>
</protein>
<dbReference type="AlphaFoldDB" id="A0AAV5F914"/>
<evidence type="ECO:0000313" key="3">
    <source>
        <dbReference type="Proteomes" id="UP001054889"/>
    </source>
</evidence>
<reference evidence="2" key="1">
    <citation type="journal article" date="2018" name="DNA Res.">
        <title>Multiple hybrid de novo genome assembly of finger millet, an orphan allotetraploid crop.</title>
        <authorList>
            <person name="Hatakeyama M."/>
            <person name="Aluri S."/>
            <person name="Balachadran M.T."/>
            <person name="Sivarajan S.R."/>
            <person name="Patrignani A."/>
            <person name="Gruter S."/>
            <person name="Poveda L."/>
            <person name="Shimizu-Inatsugi R."/>
            <person name="Baeten J."/>
            <person name="Francoijs K.J."/>
            <person name="Nataraja K.N."/>
            <person name="Reddy Y.A.N."/>
            <person name="Phadnis S."/>
            <person name="Ravikumar R.L."/>
            <person name="Schlapbach R."/>
            <person name="Sreeman S.M."/>
            <person name="Shimizu K.K."/>
        </authorList>
    </citation>
    <scope>NUCLEOTIDE SEQUENCE</scope>
</reference>
<feature type="compositionally biased region" description="Basic and acidic residues" evidence="1">
    <location>
        <begin position="53"/>
        <end position="64"/>
    </location>
</feature>
<keyword evidence="3" id="KW-1185">Reference proteome</keyword>
<evidence type="ECO:0000313" key="2">
    <source>
        <dbReference type="EMBL" id="GJN32154.1"/>
    </source>
</evidence>